<gene>
    <name evidence="12" type="ORF">B0H66DRAFT_118541</name>
</gene>
<dbReference type="InterPro" id="IPR009292">
    <property type="entry name" value="RRP36"/>
</dbReference>
<comment type="function">
    <text evidence="9 10">Component of the 90S pre-ribosome involved in the maturation of rRNAs. Required for early cleavages of the pre-RNAs in the 40S ribosomal subunit maturation pathway.</text>
</comment>
<dbReference type="Pfam" id="PF06102">
    <property type="entry name" value="RRP36"/>
    <property type="match status" value="1"/>
</dbReference>
<comment type="subcellular location">
    <subcellularLocation>
        <location evidence="1 10">Nucleus</location>
        <location evidence="1 10">Nucleolus</location>
    </subcellularLocation>
</comment>
<keyword evidence="13" id="KW-1185">Reference proteome</keyword>
<feature type="compositionally biased region" description="Acidic residues" evidence="11">
    <location>
        <begin position="52"/>
        <end position="77"/>
    </location>
</feature>
<comment type="caution">
    <text evidence="12">The sequence shown here is derived from an EMBL/GenBank/DDBJ whole genome shotgun (WGS) entry which is preliminary data.</text>
</comment>
<feature type="compositionally biased region" description="Basic and acidic residues" evidence="11">
    <location>
        <begin position="317"/>
        <end position="335"/>
    </location>
</feature>
<protein>
    <recommendedName>
        <fullName evidence="10">rRNA biogenesis protein RRP36</fullName>
    </recommendedName>
</protein>
<feature type="compositionally biased region" description="Basic and acidic residues" evidence="11">
    <location>
        <begin position="254"/>
        <end position="263"/>
    </location>
</feature>
<dbReference type="GO" id="GO:0030686">
    <property type="term" value="C:90S preribosome"/>
    <property type="evidence" value="ECO:0007669"/>
    <property type="project" value="TreeGrafter"/>
</dbReference>
<dbReference type="PANTHER" id="PTHR21738">
    <property type="entry name" value="RIBOSOMAL RNA PROCESSING PROTEIN 36 HOMOLOG"/>
    <property type="match status" value="1"/>
</dbReference>
<evidence type="ECO:0000256" key="6">
    <source>
        <dbReference type="ARBA" id="ARBA00023054"/>
    </source>
</evidence>
<name>A0AAE0IHX2_9PEZI</name>
<evidence type="ECO:0000256" key="2">
    <source>
        <dbReference type="ARBA" id="ARBA00009418"/>
    </source>
</evidence>
<feature type="region of interest" description="Disordered" evidence="11">
    <location>
        <begin position="244"/>
        <end position="263"/>
    </location>
</feature>
<dbReference type="GO" id="GO:0005730">
    <property type="term" value="C:nucleolus"/>
    <property type="evidence" value="ECO:0007669"/>
    <property type="project" value="UniProtKB-SubCell"/>
</dbReference>
<organism evidence="12 13">
    <name type="scientific">Apodospora peruviana</name>
    <dbReference type="NCBI Taxonomy" id="516989"/>
    <lineage>
        <taxon>Eukaryota</taxon>
        <taxon>Fungi</taxon>
        <taxon>Dikarya</taxon>
        <taxon>Ascomycota</taxon>
        <taxon>Pezizomycotina</taxon>
        <taxon>Sordariomycetes</taxon>
        <taxon>Sordariomycetidae</taxon>
        <taxon>Sordariales</taxon>
        <taxon>Lasiosphaeriaceae</taxon>
        <taxon>Apodospora</taxon>
    </lineage>
</organism>
<evidence type="ECO:0000256" key="3">
    <source>
        <dbReference type="ARBA" id="ARBA00011167"/>
    </source>
</evidence>
<feature type="compositionally biased region" description="Basic and acidic residues" evidence="11">
    <location>
        <begin position="173"/>
        <end position="189"/>
    </location>
</feature>
<comment type="subunit">
    <text evidence="3 10">Associates with 90S and pre-40S pre-ribosomal particles.</text>
</comment>
<reference evidence="12" key="2">
    <citation type="submission" date="2023-06" db="EMBL/GenBank/DDBJ databases">
        <authorList>
            <consortium name="Lawrence Berkeley National Laboratory"/>
            <person name="Haridas S."/>
            <person name="Hensen N."/>
            <person name="Bonometti L."/>
            <person name="Westerberg I."/>
            <person name="Brannstrom I.O."/>
            <person name="Guillou S."/>
            <person name="Cros-Aarteil S."/>
            <person name="Calhoun S."/>
            <person name="Kuo A."/>
            <person name="Mondo S."/>
            <person name="Pangilinan J."/>
            <person name="Riley R."/>
            <person name="Labutti K."/>
            <person name="Andreopoulos B."/>
            <person name="Lipzen A."/>
            <person name="Chen C."/>
            <person name="Yanf M."/>
            <person name="Daum C."/>
            <person name="Ng V."/>
            <person name="Clum A."/>
            <person name="Steindorff A."/>
            <person name="Ohm R."/>
            <person name="Martin F."/>
            <person name="Silar P."/>
            <person name="Natvig D."/>
            <person name="Lalanne C."/>
            <person name="Gautier V."/>
            <person name="Ament-Velasquez S.L."/>
            <person name="Kruys A."/>
            <person name="Hutchinson M.I."/>
            <person name="Powell A.J."/>
            <person name="Barry K."/>
            <person name="Miller A.N."/>
            <person name="Grigoriev I.V."/>
            <person name="Debuchy R."/>
            <person name="Gladieux P."/>
            <person name="Thoren M.H."/>
            <person name="Johannesson H."/>
        </authorList>
    </citation>
    <scope>NUCLEOTIDE SEQUENCE</scope>
    <source>
        <strain evidence="12">CBS 118394</strain>
    </source>
</reference>
<accession>A0AAE0IHX2</accession>
<keyword evidence="4 10" id="KW-0690">Ribosome biogenesis</keyword>
<feature type="region of interest" description="Disordered" evidence="11">
    <location>
        <begin position="1"/>
        <end position="201"/>
    </location>
</feature>
<dbReference type="PANTHER" id="PTHR21738:SF0">
    <property type="entry name" value="RIBOSOMAL RNA PROCESSING PROTEIN 36 HOMOLOG"/>
    <property type="match status" value="1"/>
</dbReference>
<keyword evidence="6" id="KW-0175">Coiled coil</keyword>
<reference evidence="12" key="1">
    <citation type="journal article" date="2023" name="Mol. Phylogenet. Evol.">
        <title>Genome-scale phylogeny and comparative genomics of the fungal order Sordariales.</title>
        <authorList>
            <person name="Hensen N."/>
            <person name="Bonometti L."/>
            <person name="Westerberg I."/>
            <person name="Brannstrom I.O."/>
            <person name="Guillou S."/>
            <person name="Cros-Aarteil S."/>
            <person name="Calhoun S."/>
            <person name="Haridas S."/>
            <person name="Kuo A."/>
            <person name="Mondo S."/>
            <person name="Pangilinan J."/>
            <person name="Riley R."/>
            <person name="LaButti K."/>
            <person name="Andreopoulos B."/>
            <person name="Lipzen A."/>
            <person name="Chen C."/>
            <person name="Yan M."/>
            <person name="Daum C."/>
            <person name="Ng V."/>
            <person name="Clum A."/>
            <person name="Steindorff A."/>
            <person name="Ohm R.A."/>
            <person name="Martin F."/>
            <person name="Silar P."/>
            <person name="Natvig D.O."/>
            <person name="Lalanne C."/>
            <person name="Gautier V."/>
            <person name="Ament-Velasquez S.L."/>
            <person name="Kruys A."/>
            <person name="Hutchinson M.I."/>
            <person name="Powell A.J."/>
            <person name="Barry K."/>
            <person name="Miller A.N."/>
            <person name="Grigoriev I.V."/>
            <person name="Debuchy R."/>
            <person name="Gladieux P."/>
            <person name="Hiltunen Thoren M."/>
            <person name="Johannesson H."/>
        </authorList>
    </citation>
    <scope>NUCLEOTIDE SEQUENCE</scope>
    <source>
        <strain evidence="12">CBS 118394</strain>
    </source>
</reference>
<evidence type="ECO:0000256" key="7">
    <source>
        <dbReference type="ARBA" id="ARBA00023242"/>
    </source>
</evidence>
<feature type="compositionally biased region" description="Acidic residues" evidence="11">
    <location>
        <begin position="31"/>
        <end position="45"/>
    </location>
</feature>
<keyword evidence="8 10" id="KW-0687">Ribonucleoprotein</keyword>
<evidence type="ECO:0000256" key="5">
    <source>
        <dbReference type="ARBA" id="ARBA00022552"/>
    </source>
</evidence>
<evidence type="ECO:0000256" key="10">
    <source>
        <dbReference type="RuleBase" id="RU368027"/>
    </source>
</evidence>
<keyword evidence="7 10" id="KW-0539">Nucleus</keyword>
<feature type="compositionally biased region" description="Basic and acidic residues" evidence="11">
    <location>
        <begin position="124"/>
        <end position="151"/>
    </location>
</feature>
<dbReference type="EMBL" id="JAUEDM010000002">
    <property type="protein sequence ID" value="KAK3325314.1"/>
    <property type="molecule type" value="Genomic_DNA"/>
</dbReference>
<dbReference type="Proteomes" id="UP001283341">
    <property type="component" value="Unassembled WGS sequence"/>
</dbReference>
<dbReference type="AlphaFoldDB" id="A0AAE0IHX2"/>
<dbReference type="GO" id="GO:0000462">
    <property type="term" value="P:maturation of SSU-rRNA from tricistronic rRNA transcript (SSU-rRNA, 5.8S rRNA, LSU-rRNA)"/>
    <property type="evidence" value="ECO:0007669"/>
    <property type="project" value="TreeGrafter"/>
</dbReference>
<evidence type="ECO:0000256" key="1">
    <source>
        <dbReference type="ARBA" id="ARBA00004604"/>
    </source>
</evidence>
<evidence type="ECO:0000256" key="8">
    <source>
        <dbReference type="ARBA" id="ARBA00023274"/>
    </source>
</evidence>
<evidence type="ECO:0000313" key="12">
    <source>
        <dbReference type="EMBL" id="KAK3325314.1"/>
    </source>
</evidence>
<keyword evidence="5 10" id="KW-0698">rRNA processing</keyword>
<evidence type="ECO:0000256" key="11">
    <source>
        <dbReference type="SAM" id="MobiDB-lite"/>
    </source>
</evidence>
<sequence length="335" mass="37690">MASVKRKMPSTGGGALSQGLHRRVRPRIEPEPESDVDEAPSEEDAGFNASGSEDEEEDEGASGTEEEDSEAESESSDEAGNVAAQLSFGALARAQASMGSAAGRKRPGQRRGSGSSAGAEEAEAEKKPVKLGYKWHDDKPRETREEREKRKALLKRSSKHAPVEMTSKKPVSRKRDFIEVRKVQARDPRFGPLGGGQPEVDEVKAHRAYAFLDDYMADEMKQLREAIKKTKDANEKEKLQRALMSMESKKKARDRKEKERLLIEEHRKKEKELVKEGKQPFYLKKSEQKKRLLMDQFAGMKKGQVDKAIERKRKKVAGKEKKALPYGRRTADDRV</sequence>
<evidence type="ECO:0000313" key="13">
    <source>
        <dbReference type="Proteomes" id="UP001283341"/>
    </source>
</evidence>
<feature type="region of interest" description="Disordered" evidence="11">
    <location>
        <begin position="303"/>
        <end position="335"/>
    </location>
</feature>
<evidence type="ECO:0000256" key="9">
    <source>
        <dbReference type="ARBA" id="ARBA00025053"/>
    </source>
</evidence>
<proteinExistence type="inferred from homology"/>
<comment type="similarity">
    <text evidence="2 10">Belongs to the RRP36 family.</text>
</comment>
<evidence type="ECO:0000256" key="4">
    <source>
        <dbReference type="ARBA" id="ARBA00022517"/>
    </source>
</evidence>